<dbReference type="InterPro" id="IPR029066">
    <property type="entry name" value="PLP-binding_barrel"/>
</dbReference>
<evidence type="ECO:0000256" key="3">
    <source>
        <dbReference type="PIRSR" id="PIRSR004848-1"/>
    </source>
</evidence>
<organism evidence="6 7">
    <name type="scientific">Desertihabitans brevis</name>
    <dbReference type="NCBI Taxonomy" id="2268447"/>
    <lineage>
        <taxon>Bacteria</taxon>
        <taxon>Bacillati</taxon>
        <taxon>Actinomycetota</taxon>
        <taxon>Actinomycetes</taxon>
        <taxon>Propionibacteriales</taxon>
        <taxon>Propionibacteriaceae</taxon>
        <taxon>Desertihabitans</taxon>
    </lineage>
</organism>
<feature type="modified residue" description="N6-(pyridoxal phosphate)lysine" evidence="2 3">
    <location>
        <position position="41"/>
    </location>
</feature>
<dbReference type="Gene3D" id="3.20.20.10">
    <property type="entry name" value="Alanine racemase"/>
    <property type="match status" value="1"/>
</dbReference>
<name>A0A367YU82_9ACTN</name>
<dbReference type="NCBIfam" id="TIGR00044">
    <property type="entry name" value="YggS family pyridoxal phosphate-dependent enzyme"/>
    <property type="match status" value="1"/>
</dbReference>
<feature type="domain" description="Alanine racemase N-terminal" evidence="5">
    <location>
        <begin position="16"/>
        <end position="236"/>
    </location>
</feature>
<dbReference type="Pfam" id="PF01168">
    <property type="entry name" value="Ala_racemase_N"/>
    <property type="match status" value="1"/>
</dbReference>
<keyword evidence="7" id="KW-1185">Reference proteome</keyword>
<accession>A0A367YU82</accession>
<dbReference type="PANTHER" id="PTHR10146">
    <property type="entry name" value="PROLINE SYNTHETASE CO-TRANSCRIBED BACTERIAL HOMOLOG PROTEIN"/>
    <property type="match status" value="1"/>
</dbReference>
<dbReference type="FunFam" id="3.20.20.10:FF:000018">
    <property type="entry name" value="Pyridoxal phosphate homeostasis protein"/>
    <property type="match status" value="1"/>
</dbReference>
<dbReference type="AlphaFoldDB" id="A0A367YU82"/>
<keyword evidence="1 2" id="KW-0663">Pyridoxal phosphate</keyword>
<evidence type="ECO:0000313" key="6">
    <source>
        <dbReference type="EMBL" id="RCK69414.1"/>
    </source>
</evidence>
<dbReference type="EMBL" id="QOUI01000006">
    <property type="protein sequence ID" value="RCK69414.1"/>
    <property type="molecule type" value="Genomic_DNA"/>
</dbReference>
<dbReference type="SUPFAM" id="SSF51419">
    <property type="entry name" value="PLP-binding barrel"/>
    <property type="match status" value="1"/>
</dbReference>
<comment type="similarity">
    <text evidence="2 4">Belongs to the pyridoxal phosphate-binding protein YggS/PROSC family.</text>
</comment>
<evidence type="ECO:0000256" key="2">
    <source>
        <dbReference type="HAMAP-Rule" id="MF_02087"/>
    </source>
</evidence>
<evidence type="ECO:0000259" key="5">
    <source>
        <dbReference type="Pfam" id="PF01168"/>
    </source>
</evidence>
<dbReference type="InterPro" id="IPR011078">
    <property type="entry name" value="PyrdxlP_homeostasis"/>
</dbReference>
<dbReference type="PIRSF" id="PIRSF004848">
    <property type="entry name" value="YBL036c_PLPDEIII"/>
    <property type="match status" value="1"/>
</dbReference>
<protein>
    <recommendedName>
        <fullName evidence="2">Pyridoxal phosphate homeostasis protein</fullName>
        <shortName evidence="2">PLP homeostasis protein</shortName>
    </recommendedName>
</protein>
<comment type="function">
    <text evidence="2">Pyridoxal 5'-phosphate (PLP)-binding protein, which is involved in PLP homeostasis.</text>
</comment>
<dbReference type="CDD" id="cd00635">
    <property type="entry name" value="PLPDE_III_YBL036c_like"/>
    <property type="match status" value="1"/>
</dbReference>
<dbReference type="Proteomes" id="UP000252770">
    <property type="component" value="Unassembled WGS sequence"/>
</dbReference>
<gene>
    <name evidence="6" type="ORF">DT076_11050</name>
</gene>
<dbReference type="GO" id="GO:0030170">
    <property type="term" value="F:pyridoxal phosphate binding"/>
    <property type="evidence" value="ECO:0007669"/>
    <property type="project" value="UniProtKB-UniRule"/>
</dbReference>
<dbReference type="HAMAP" id="MF_02087">
    <property type="entry name" value="PLP_homeostasis"/>
    <property type="match status" value="1"/>
</dbReference>
<evidence type="ECO:0000313" key="7">
    <source>
        <dbReference type="Proteomes" id="UP000252770"/>
    </source>
</evidence>
<dbReference type="InterPro" id="IPR001608">
    <property type="entry name" value="Ala_racemase_N"/>
</dbReference>
<dbReference type="PANTHER" id="PTHR10146:SF14">
    <property type="entry name" value="PYRIDOXAL PHOSPHATE HOMEOSTASIS PROTEIN"/>
    <property type="match status" value="1"/>
</dbReference>
<comment type="caution">
    <text evidence="6">The sequence shown here is derived from an EMBL/GenBank/DDBJ whole genome shotgun (WGS) entry which is preliminary data.</text>
</comment>
<reference evidence="6 7" key="1">
    <citation type="submission" date="2018-07" db="EMBL/GenBank/DDBJ databases">
        <title>Desertimonas flava gen. nov. sp. nov.</title>
        <authorList>
            <person name="Liu S."/>
        </authorList>
    </citation>
    <scope>NUCLEOTIDE SEQUENCE [LARGE SCALE GENOMIC DNA]</scope>
    <source>
        <strain evidence="6 7">16Sb5-5</strain>
    </source>
</reference>
<evidence type="ECO:0000256" key="4">
    <source>
        <dbReference type="RuleBase" id="RU004514"/>
    </source>
</evidence>
<comment type="cofactor">
    <cofactor evidence="3">
        <name>pyridoxal 5'-phosphate</name>
        <dbReference type="ChEBI" id="CHEBI:597326"/>
    </cofactor>
</comment>
<sequence length="248" mass="27500">MAMTEPTGVWERYQRVRAAVDAAAERAGRRPEDVTLLPVSKTKPVELVRELHAHGVTTFGENKVQEALGKHEQTTDLPDLRWAVIGHLQTNKARDVARFAAEFQALDSVKVARALEKRLQAEGRSLDVHLQVNSSGEESKFGLPPEEVPALAHELTAFDSLRVVGLMTLAAPGPDTAVVRACFERVRELQRRLLDDDRAAGSYTQLSMGMSGDFELAIECGSTCVRVGTAIFGERPPQNDYQHYWPER</sequence>
<proteinExistence type="inferred from homology"/>
<evidence type="ECO:0000256" key="1">
    <source>
        <dbReference type="ARBA" id="ARBA00022898"/>
    </source>
</evidence>